<keyword evidence="1" id="KW-0175">Coiled coil</keyword>
<dbReference type="SMART" id="SM00052">
    <property type="entry name" value="EAL"/>
    <property type="match status" value="1"/>
</dbReference>
<dbReference type="CDD" id="cd01948">
    <property type="entry name" value="EAL"/>
    <property type="match status" value="1"/>
</dbReference>
<evidence type="ECO:0000259" key="3">
    <source>
        <dbReference type="PROSITE" id="PS50887"/>
    </source>
</evidence>
<dbReference type="InterPro" id="IPR000160">
    <property type="entry name" value="GGDEF_dom"/>
</dbReference>
<dbReference type="SUPFAM" id="SSF141868">
    <property type="entry name" value="EAL domain-like"/>
    <property type="match status" value="1"/>
</dbReference>
<evidence type="ECO:0000256" key="1">
    <source>
        <dbReference type="SAM" id="Coils"/>
    </source>
</evidence>
<dbReference type="FunFam" id="3.20.20.450:FF:000001">
    <property type="entry name" value="Cyclic di-GMP phosphodiesterase yahA"/>
    <property type="match status" value="1"/>
</dbReference>
<dbReference type="PANTHER" id="PTHR44757:SF2">
    <property type="entry name" value="BIOFILM ARCHITECTURE MAINTENANCE PROTEIN MBAA"/>
    <property type="match status" value="1"/>
</dbReference>
<protein>
    <submittedName>
        <fullName evidence="4">Diguanylate cyclase</fullName>
    </submittedName>
</protein>
<organism evidence="4 5">
    <name type="scientific">Waterburya agarophytonicola KI4</name>
    <dbReference type="NCBI Taxonomy" id="2874699"/>
    <lineage>
        <taxon>Bacteria</taxon>
        <taxon>Bacillati</taxon>
        <taxon>Cyanobacteriota</taxon>
        <taxon>Cyanophyceae</taxon>
        <taxon>Pleurocapsales</taxon>
        <taxon>Hyellaceae</taxon>
        <taxon>Waterburya</taxon>
        <taxon>Waterburya agarophytonicola</taxon>
    </lineage>
</organism>
<proteinExistence type="predicted"/>
<dbReference type="PANTHER" id="PTHR44757">
    <property type="entry name" value="DIGUANYLATE CYCLASE DGCP"/>
    <property type="match status" value="1"/>
</dbReference>
<dbReference type="InterPro" id="IPR043128">
    <property type="entry name" value="Rev_trsase/Diguanyl_cyclase"/>
</dbReference>
<dbReference type="InterPro" id="IPR035919">
    <property type="entry name" value="EAL_sf"/>
</dbReference>
<dbReference type="Pfam" id="PF00990">
    <property type="entry name" value="GGDEF"/>
    <property type="match status" value="2"/>
</dbReference>
<dbReference type="PROSITE" id="PS50883">
    <property type="entry name" value="EAL"/>
    <property type="match status" value="1"/>
</dbReference>
<dbReference type="CDD" id="cd01949">
    <property type="entry name" value="GGDEF"/>
    <property type="match status" value="2"/>
</dbReference>
<reference evidence="4" key="1">
    <citation type="journal article" date="2021" name="Antonie Van Leeuwenhoek">
        <title>Draft genome and description of Waterburya agarophytonicola gen. nov. sp. nov. (Pleurocapsales, Cyanobacteria): a seaweed symbiont.</title>
        <authorList>
            <person name="Bonthond G."/>
            <person name="Shalygin S."/>
            <person name="Bayer T."/>
            <person name="Weinberger F."/>
        </authorList>
    </citation>
    <scope>NUCLEOTIDE SEQUENCE</scope>
    <source>
        <strain evidence="4">KI4</strain>
    </source>
</reference>
<dbReference type="AlphaFoldDB" id="A0A964BUK4"/>
<feature type="domain" description="GGDEF" evidence="3">
    <location>
        <begin position="188"/>
        <end position="321"/>
    </location>
</feature>
<keyword evidence="5" id="KW-1185">Reference proteome</keyword>
<evidence type="ECO:0000259" key="2">
    <source>
        <dbReference type="PROSITE" id="PS50883"/>
    </source>
</evidence>
<feature type="domain" description="GGDEF" evidence="3">
    <location>
        <begin position="704"/>
        <end position="841"/>
    </location>
</feature>
<dbReference type="NCBIfam" id="TIGR00254">
    <property type="entry name" value="GGDEF"/>
    <property type="match status" value="2"/>
</dbReference>
<dbReference type="InterPro" id="IPR052155">
    <property type="entry name" value="Biofilm_reg_signaling"/>
</dbReference>
<dbReference type="Pfam" id="PF00563">
    <property type="entry name" value="EAL"/>
    <property type="match status" value="1"/>
</dbReference>
<feature type="coiled-coil region" evidence="1">
    <location>
        <begin position="600"/>
        <end position="676"/>
    </location>
</feature>
<dbReference type="InterPro" id="IPR001633">
    <property type="entry name" value="EAL_dom"/>
</dbReference>
<comment type="caution">
    <text evidence="4">The sequence shown here is derived from an EMBL/GenBank/DDBJ whole genome shotgun (WGS) entry which is preliminary data.</text>
</comment>
<dbReference type="SUPFAM" id="SSF55073">
    <property type="entry name" value="Nucleotide cyclase"/>
    <property type="match status" value="2"/>
</dbReference>
<dbReference type="InterPro" id="IPR029787">
    <property type="entry name" value="Nucleotide_cyclase"/>
</dbReference>
<evidence type="ECO:0000313" key="5">
    <source>
        <dbReference type="Proteomes" id="UP000729733"/>
    </source>
</evidence>
<dbReference type="FunFam" id="3.30.70.270:FF:000001">
    <property type="entry name" value="Diguanylate cyclase domain protein"/>
    <property type="match status" value="1"/>
</dbReference>
<dbReference type="Gene3D" id="3.20.20.450">
    <property type="entry name" value="EAL domain"/>
    <property type="match status" value="1"/>
</dbReference>
<dbReference type="Proteomes" id="UP000729733">
    <property type="component" value="Unassembled WGS sequence"/>
</dbReference>
<name>A0A964BUK4_9CYAN</name>
<dbReference type="PROSITE" id="PS50887">
    <property type="entry name" value="GGDEF"/>
    <property type="match status" value="2"/>
</dbReference>
<evidence type="ECO:0000313" key="4">
    <source>
        <dbReference type="EMBL" id="MCC0178486.1"/>
    </source>
</evidence>
<feature type="domain" description="EAL" evidence="2">
    <location>
        <begin position="330"/>
        <end position="586"/>
    </location>
</feature>
<sequence>MFYEMQFKSGKKDRFDLTNFPPSSGSSINNISNAAIVFDDCQNCLFLNSAAAKILGDRLDDLLIVRDWINSKTKDIVEQTVVFQAEELPNVIAVICQEKLDDLEIFISRLDVSNEFWQELQGQKSLTIEEGKKDLEDLNFTSTLEIEPINPAIALDSNHDSLTGLPNYNLLFAYIEQEICFARQEIDYQFTILFIDINRFKVINSSLGRIIGDRLLVAVSQRLQKCLRSQDFIARMGNDEFAILLSNVEHLEYATNVAERIYRELSVPFNLGGYEVFIEASIGIAPGNQHYTQPENLLRDAELAVSDAKRHKKSHYQVFHESMRGKALTLLQLENDLRQAIKREEFILHYQPIVSLSSDKIQGFEVLVRWRHPERGLIAPGEFISLAEDTGLIIPLGFWVLREACTQMRGWQNNYGGLTTWKISVNISSKQLALPNFVAQVKQILRETMLDPHNLKLEITESSLVEDTQSTIALLQELKSLGIEFSLDDFGTGYSSLSYLHQFPFDTIKIDRSFVSSINNNADKLGIVRAIVTLANNLGMDTIAEGIETVKQLAQLKALKCHYGQGFFLSKPLDKEIVEHIISSEIANSQKVDVEDYKSLLDEQIAKEQLLFQIEQLRQELDELKLEKADLEIMLDNTTEHADLVESQLHNEICDRQKAQAALSLANRELEKLSVLDSLTQVANRRRFDDYLLEEWRKLKSEHAPIALILCDIDYFKFYNDTYGHPIGDYCLQQVALAIECVIESTSGLVARYGGEEFGIILPNTDAAEAFKIAQKIATHVHQLHITHEKSLVNNYVTISLGVHSLIPGSEFTPELLIGLADKALYEAKERGRNQAFLYVPE</sequence>
<dbReference type="EMBL" id="JADWDC010000044">
    <property type="protein sequence ID" value="MCC0178486.1"/>
    <property type="molecule type" value="Genomic_DNA"/>
</dbReference>
<gene>
    <name evidence="4" type="ORF">I4641_16030</name>
</gene>
<accession>A0A964BUK4</accession>
<dbReference type="Gene3D" id="3.30.70.270">
    <property type="match status" value="2"/>
</dbReference>
<dbReference type="SMART" id="SM00267">
    <property type="entry name" value="GGDEF"/>
    <property type="match status" value="2"/>
</dbReference>